<dbReference type="Proteomes" id="UP000077552">
    <property type="component" value="Unassembled WGS sequence"/>
</dbReference>
<evidence type="ECO:0000313" key="6">
    <source>
        <dbReference type="Proteomes" id="UP000077552"/>
    </source>
</evidence>
<evidence type="ECO:0000313" key="5">
    <source>
        <dbReference type="EMBL" id="OAD90248.1"/>
    </source>
</evidence>
<dbReference type="Gene3D" id="3.40.1350.10">
    <property type="match status" value="1"/>
</dbReference>
<reference evidence="5 6" key="1">
    <citation type="submission" date="2016-05" db="EMBL/GenBank/DDBJ databases">
        <title>Genome sequencing of Vitellibacter soesokkakensis RSSK-12.</title>
        <authorList>
            <person name="Thevarajoo S."/>
            <person name="Selvaratnam C."/>
            <person name="Goh K.M."/>
            <person name="Chan K.-G."/>
            <person name="Chong C.S."/>
        </authorList>
    </citation>
    <scope>NUCLEOTIDE SEQUENCE [LARGE SCALE GENOMIC DNA]</scope>
    <source>
        <strain evidence="5 6">RSSK-12</strain>
    </source>
</reference>
<name>A0A1A9LAE4_9FLAO</name>
<protein>
    <submittedName>
        <fullName evidence="5">ATPase</fullName>
    </submittedName>
</protein>
<dbReference type="SUPFAM" id="SSF52980">
    <property type="entry name" value="Restriction endonuclease-like"/>
    <property type="match status" value="1"/>
</dbReference>
<gene>
    <name evidence="5" type="ORF">A7A78_06795</name>
</gene>
<keyword evidence="2 3" id="KW-0067">ATP-binding</keyword>
<dbReference type="InterPro" id="IPR011335">
    <property type="entry name" value="Restrct_endonuc-II-like"/>
</dbReference>
<dbReference type="InterPro" id="IPR011856">
    <property type="entry name" value="tRNA_endonuc-like_dom_sf"/>
</dbReference>
<dbReference type="PROSITE" id="PS51161">
    <property type="entry name" value="ATP_CONE"/>
    <property type="match status" value="1"/>
</dbReference>
<dbReference type="OrthoDB" id="320396at2"/>
<dbReference type="STRING" id="1385699.A7A78_06795"/>
<dbReference type="InterPro" id="IPR005144">
    <property type="entry name" value="ATP-cone_dom"/>
</dbReference>
<evidence type="ECO:0000256" key="3">
    <source>
        <dbReference type="PROSITE-ProRule" id="PRU00492"/>
    </source>
</evidence>
<dbReference type="GO" id="GO:0005524">
    <property type="term" value="F:ATP binding"/>
    <property type="evidence" value="ECO:0007669"/>
    <property type="project" value="UniProtKB-UniRule"/>
</dbReference>
<feature type="domain" description="ATP-cone" evidence="4">
    <location>
        <begin position="8"/>
        <end position="86"/>
    </location>
</feature>
<comment type="caution">
    <text evidence="5">The sequence shown here is derived from an EMBL/GenBank/DDBJ whole genome shotgun (WGS) entry which is preliminary data.</text>
</comment>
<dbReference type="Pfam" id="PF03477">
    <property type="entry name" value="ATP-cone"/>
    <property type="match status" value="1"/>
</dbReference>
<evidence type="ECO:0000256" key="1">
    <source>
        <dbReference type="ARBA" id="ARBA00022741"/>
    </source>
</evidence>
<dbReference type="AlphaFoldDB" id="A0A1A9LAE4"/>
<organism evidence="5 6">
    <name type="scientific">Aequorivita soesokkakensis</name>
    <dbReference type="NCBI Taxonomy" id="1385699"/>
    <lineage>
        <taxon>Bacteria</taxon>
        <taxon>Pseudomonadati</taxon>
        <taxon>Bacteroidota</taxon>
        <taxon>Flavobacteriia</taxon>
        <taxon>Flavobacteriales</taxon>
        <taxon>Flavobacteriaceae</taxon>
        <taxon>Aequorivita</taxon>
    </lineage>
</organism>
<dbReference type="GO" id="GO:0003676">
    <property type="term" value="F:nucleic acid binding"/>
    <property type="evidence" value="ECO:0007669"/>
    <property type="project" value="InterPro"/>
</dbReference>
<proteinExistence type="predicted"/>
<dbReference type="RefSeq" id="WP_068762945.1">
    <property type="nucleotide sequence ID" value="NZ_LXIE01000049.1"/>
</dbReference>
<accession>A0A1A9LAE4</accession>
<sequence length="281" mass="32281">MAKNLPDIEVIKHSGQKAKFSIEKLKTSLRKSGAEEALVNEIANHVRDELYQGISTKEIYNRAFALLKKKKKGYASKYKLKKAIYELGPTGFPFEKFVGAILFYSGYEVKIGQFLQGKCVTHEVDVVAHKNGQYIVAECKFHSDEGRNCDVKVPLYIHSRYRDILNFYGDSNKGEKPNEGWVVTNTRFTEDAIKYGECIGLHLLSWDLPKDNGIKDRIDRLGLYPVTVSTLLSQREKQFLLSRDVVLCKQLIDDHFYLDHLGISEKRKERILSEIEQLCKK</sequence>
<keyword evidence="6" id="KW-1185">Reference proteome</keyword>
<dbReference type="EMBL" id="LXIE01000049">
    <property type="protein sequence ID" value="OAD90248.1"/>
    <property type="molecule type" value="Genomic_DNA"/>
</dbReference>
<keyword evidence="1 3" id="KW-0547">Nucleotide-binding</keyword>
<dbReference type="CDD" id="cd22308">
    <property type="entry name" value="Af1548-like"/>
    <property type="match status" value="1"/>
</dbReference>
<evidence type="ECO:0000256" key="2">
    <source>
        <dbReference type="ARBA" id="ARBA00022840"/>
    </source>
</evidence>
<evidence type="ECO:0000259" key="4">
    <source>
        <dbReference type="PROSITE" id="PS51161"/>
    </source>
</evidence>